<dbReference type="InterPro" id="IPR011044">
    <property type="entry name" value="Quino_amine_DH_bsu"/>
</dbReference>
<accession>A0A7S9QA22</accession>
<sequence>MDKQHPQQQWQQAVITYAQAVNDYVAQGRAHGWDQLEEPRHPATEHLLDAWRAALRTVNQPAVEEHQRQAFRQAWPPAHAPLLPLLDTHGQGIATLLLLDDGSLLARIGMSHEKGQVVRIDGYSVTPIIGVEHFGRCPARRFFALANAEGVRVTDGWGGPQVRRLAWPTGLEGLPKGYPFEPFDLPPVATALIPFPDGQQVLLVSDEGIFVLSEQGASRLLPRQEQVEQALAEGTDPDDIILGLSMAHGAVSPDGKRVVVGEQANRHQVLDHRLRPVASIGPASEYPHYALFNRAGDQLLLNACHFYSGASLAVRVSDLEGLDTDYYSQDPRTPVVQEGARVYAGVARQDEYIVGDAYGYLRAFGEDGSERWQHYLGSTISAMDISEDGRTLVAASHAGFISVIALDSGRPDWQIGTGPHGEVRRWLFWKGGEKPLAW</sequence>
<dbReference type="Gene3D" id="2.130.10.10">
    <property type="entry name" value="YVTN repeat-like/Quinoprotein amine dehydrogenase"/>
    <property type="match status" value="1"/>
</dbReference>
<reference evidence="1 2" key="1">
    <citation type="submission" date="2020-11" db="EMBL/GenBank/DDBJ databases">
        <title>Pseudomonas fulva producing VIM-24.</title>
        <authorList>
            <person name="Liu S."/>
        </authorList>
    </citation>
    <scope>NUCLEOTIDE SEQUENCE [LARGE SCALE GENOMIC DNA]</scope>
    <source>
        <strain evidence="1 2">ZDHY414</strain>
    </source>
</reference>
<proteinExistence type="predicted"/>
<protein>
    <submittedName>
        <fullName evidence="1">Uncharacterized protein</fullName>
    </submittedName>
</protein>
<name>A0A7S9QA22_9PSED</name>
<organism evidence="1 2">
    <name type="scientific">Pseudomonas fulva</name>
    <dbReference type="NCBI Taxonomy" id="47880"/>
    <lineage>
        <taxon>Bacteria</taxon>
        <taxon>Pseudomonadati</taxon>
        <taxon>Pseudomonadota</taxon>
        <taxon>Gammaproteobacteria</taxon>
        <taxon>Pseudomonadales</taxon>
        <taxon>Pseudomonadaceae</taxon>
        <taxon>Pseudomonas</taxon>
    </lineage>
</organism>
<evidence type="ECO:0000313" key="2">
    <source>
        <dbReference type="Proteomes" id="UP000594430"/>
    </source>
</evidence>
<gene>
    <name evidence="1" type="ORF">IZU98_09190</name>
</gene>
<evidence type="ECO:0000313" key="1">
    <source>
        <dbReference type="EMBL" id="QPH50842.1"/>
    </source>
</evidence>
<dbReference type="SUPFAM" id="SSF50969">
    <property type="entry name" value="YVTN repeat-like/Quinoprotein amine dehydrogenase"/>
    <property type="match status" value="1"/>
</dbReference>
<dbReference type="RefSeq" id="WP_196110628.1">
    <property type="nucleotide sequence ID" value="NZ_CP064946.1"/>
</dbReference>
<dbReference type="Proteomes" id="UP000594430">
    <property type="component" value="Chromosome"/>
</dbReference>
<dbReference type="AlphaFoldDB" id="A0A7S9QA22"/>
<dbReference type="InterPro" id="IPR015943">
    <property type="entry name" value="WD40/YVTN_repeat-like_dom_sf"/>
</dbReference>
<dbReference type="EMBL" id="CP064946">
    <property type="protein sequence ID" value="QPH50842.1"/>
    <property type="molecule type" value="Genomic_DNA"/>
</dbReference>